<feature type="region of interest" description="Disordered" evidence="1">
    <location>
        <begin position="186"/>
        <end position="259"/>
    </location>
</feature>
<reference evidence="2" key="1">
    <citation type="journal article" date="2023" name="Mol. Phylogenet. Evol.">
        <title>Genome-scale phylogeny and comparative genomics of the fungal order Sordariales.</title>
        <authorList>
            <person name="Hensen N."/>
            <person name="Bonometti L."/>
            <person name="Westerberg I."/>
            <person name="Brannstrom I.O."/>
            <person name="Guillou S."/>
            <person name="Cros-Aarteil S."/>
            <person name="Calhoun S."/>
            <person name="Haridas S."/>
            <person name="Kuo A."/>
            <person name="Mondo S."/>
            <person name="Pangilinan J."/>
            <person name="Riley R."/>
            <person name="LaButti K."/>
            <person name="Andreopoulos B."/>
            <person name="Lipzen A."/>
            <person name="Chen C."/>
            <person name="Yan M."/>
            <person name="Daum C."/>
            <person name="Ng V."/>
            <person name="Clum A."/>
            <person name="Steindorff A."/>
            <person name="Ohm R.A."/>
            <person name="Martin F."/>
            <person name="Silar P."/>
            <person name="Natvig D.O."/>
            <person name="Lalanne C."/>
            <person name="Gautier V."/>
            <person name="Ament-Velasquez S.L."/>
            <person name="Kruys A."/>
            <person name="Hutchinson M.I."/>
            <person name="Powell A.J."/>
            <person name="Barry K."/>
            <person name="Miller A.N."/>
            <person name="Grigoriev I.V."/>
            <person name="Debuchy R."/>
            <person name="Gladieux P."/>
            <person name="Hiltunen Thoren M."/>
            <person name="Johannesson H."/>
        </authorList>
    </citation>
    <scope>NUCLEOTIDE SEQUENCE</scope>
    <source>
        <strain evidence="2">CBS 532.94</strain>
    </source>
</reference>
<organism evidence="2 3">
    <name type="scientific">Achaetomium macrosporum</name>
    <dbReference type="NCBI Taxonomy" id="79813"/>
    <lineage>
        <taxon>Eukaryota</taxon>
        <taxon>Fungi</taxon>
        <taxon>Dikarya</taxon>
        <taxon>Ascomycota</taxon>
        <taxon>Pezizomycotina</taxon>
        <taxon>Sordariomycetes</taxon>
        <taxon>Sordariomycetidae</taxon>
        <taxon>Sordariales</taxon>
        <taxon>Chaetomiaceae</taxon>
        <taxon>Achaetomium</taxon>
    </lineage>
</organism>
<evidence type="ECO:0000256" key="1">
    <source>
        <dbReference type="SAM" id="MobiDB-lite"/>
    </source>
</evidence>
<feature type="region of interest" description="Disordered" evidence="1">
    <location>
        <begin position="546"/>
        <end position="612"/>
    </location>
</feature>
<evidence type="ECO:0000313" key="2">
    <source>
        <dbReference type="EMBL" id="KAK4242566.1"/>
    </source>
</evidence>
<reference evidence="2" key="2">
    <citation type="submission" date="2023-05" db="EMBL/GenBank/DDBJ databases">
        <authorList>
            <consortium name="Lawrence Berkeley National Laboratory"/>
            <person name="Steindorff A."/>
            <person name="Hensen N."/>
            <person name="Bonometti L."/>
            <person name="Westerberg I."/>
            <person name="Brannstrom I.O."/>
            <person name="Guillou S."/>
            <person name="Cros-Aarteil S."/>
            <person name="Calhoun S."/>
            <person name="Haridas S."/>
            <person name="Kuo A."/>
            <person name="Mondo S."/>
            <person name="Pangilinan J."/>
            <person name="Riley R."/>
            <person name="Labutti K."/>
            <person name="Andreopoulos B."/>
            <person name="Lipzen A."/>
            <person name="Chen C."/>
            <person name="Yanf M."/>
            <person name="Daum C."/>
            <person name="Ng V."/>
            <person name="Clum A."/>
            <person name="Ohm R."/>
            <person name="Martin F."/>
            <person name="Silar P."/>
            <person name="Natvig D."/>
            <person name="Lalanne C."/>
            <person name="Gautier V."/>
            <person name="Ament-Velasquez S.L."/>
            <person name="Kruys A."/>
            <person name="Hutchinson M.I."/>
            <person name="Powell A.J."/>
            <person name="Barry K."/>
            <person name="Miller A.N."/>
            <person name="Grigoriev I.V."/>
            <person name="Debuchy R."/>
            <person name="Gladieux P."/>
            <person name="Thoren M.H."/>
            <person name="Johannesson H."/>
        </authorList>
    </citation>
    <scope>NUCLEOTIDE SEQUENCE</scope>
    <source>
        <strain evidence="2">CBS 532.94</strain>
    </source>
</reference>
<sequence>MEKAHNWVYVRSRSKGKQSTAQLKASGCDYSPKVCQGTAEAVHNAAVTSAPPPASIVPLTHMDFVLFDDDQADAIGDNDDSLYAGYDDSEGAQSYLPWTSPSTRLRRNERFIEMFSQTYNGAHDKTSSIADNAEVDPMLSGPASHDIQYHLRANDHVQFVGDVAIKAESPIAPVDTIFPSKRKYEPVEVPSAQSGQASPSSSGGRPSGSRKAGPGQTARTSSKPGLSSQYRPGPEDGSRPQKKHKPNPTDDFTDTSMPDIFRHAHPHIYDRNRTDKYSPCHTMHREISTLVRHLSRPAHRLKVTERAISSFEVQDPDFRHPRVGVCRLCWQTFSDRQIFDVHVSLPCEKVSKGKREKWRVLYDAFTPLLDATNSALSGGNLTQEAEEEQWRRFPGRLDGSLVANDDDILDDIGTPPTSVPSPVLFPSAAFAPSNPNGSRFISADEHHKLQQEHQALRERHQQLERVTQVLLARQFVQEKVWDHTPTKADTKSSGVGSSKSNPSITSSTSSERDSLVQHMDSQSTNVDVYRFMDDVEHTRQSISRMNSGLSTVSRSTIHHVPLSPPTRAAELPMQQDADPLSQQSKQSLTHRPPPSSIPDSGYGTDQRRGSLGDVAASAEWRAMTGSPTFGAAATERPNLVQELSWTDDAFQKRSRPGTPKPPSSQPSGFLTEQDMAEYNDSSFDLFYQYSLQSRSSPPGFTFEFGSQQE</sequence>
<feature type="compositionally biased region" description="Low complexity" evidence="1">
    <location>
        <begin position="491"/>
        <end position="509"/>
    </location>
</feature>
<accession>A0AAN7HAF2</accession>
<feature type="compositionally biased region" description="Polar residues" evidence="1">
    <location>
        <begin position="546"/>
        <end position="555"/>
    </location>
</feature>
<evidence type="ECO:0000313" key="3">
    <source>
        <dbReference type="Proteomes" id="UP001303760"/>
    </source>
</evidence>
<dbReference type="EMBL" id="MU860006">
    <property type="protein sequence ID" value="KAK4242566.1"/>
    <property type="molecule type" value="Genomic_DNA"/>
</dbReference>
<feature type="compositionally biased region" description="Polar residues" evidence="1">
    <location>
        <begin position="217"/>
        <end position="230"/>
    </location>
</feature>
<gene>
    <name evidence="2" type="ORF">C8A03DRAFT_11233</name>
</gene>
<feature type="region of interest" description="Disordered" evidence="1">
    <location>
        <begin position="484"/>
        <end position="521"/>
    </location>
</feature>
<keyword evidence="3" id="KW-1185">Reference proteome</keyword>
<protein>
    <submittedName>
        <fullName evidence="2">Uncharacterized protein</fullName>
    </submittedName>
</protein>
<comment type="caution">
    <text evidence="2">The sequence shown here is derived from an EMBL/GenBank/DDBJ whole genome shotgun (WGS) entry which is preliminary data.</text>
</comment>
<dbReference type="Proteomes" id="UP001303760">
    <property type="component" value="Unassembled WGS sequence"/>
</dbReference>
<feature type="compositionally biased region" description="Polar residues" evidence="1">
    <location>
        <begin position="580"/>
        <end position="589"/>
    </location>
</feature>
<proteinExistence type="predicted"/>
<feature type="region of interest" description="Disordered" evidence="1">
    <location>
        <begin position="650"/>
        <end position="673"/>
    </location>
</feature>
<name>A0AAN7HAF2_9PEZI</name>
<feature type="compositionally biased region" description="Low complexity" evidence="1">
    <location>
        <begin position="190"/>
        <end position="215"/>
    </location>
</feature>
<dbReference type="AlphaFoldDB" id="A0AAN7HAF2"/>